<evidence type="ECO:0000313" key="4">
    <source>
        <dbReference type="Proteomes" id="UP000295192"/>
    </source>
</evidence>
<dbReference type="Proteomes" id="UP000295192">
    <property type="component" value="Unassembled WGS sequence"/>
</dbReference>
<feature type="region of interest" description="Disordered" evidence="1">
    <location>
        <begin position="78"/>
        <end position="112"/>
    </location>
</feature>
<dbReference type="OrthoDB" id="8028668at2759"/>
<dbReference type="AlphaFoldDB" id="A0A484BBG7"/>
<accession>A0A484BBG7</accession>
<dbReference type="InterPro" id="IPR031957">
    <property type="entry name" value="DUF4777"/>
</dbReference>
<proteinExistence type="predicted"/>
<gene>
    <name evidence="3" type="ORF">AWZ03_008453</name>
</gene>
<evidence type="ECO:0000259" key="2">
    <source>
        <dbReference type="Pfam" id="PF16007"/>
    </source>
</evidence>
<evidence type="ECO:0000256" key="1">
    <source>
        <dbReference type="SAM" id="MobiDB-lite"/>
    </source>
</evidence>
<reference evidence="3 4" key="1">
    <citation type="journal article" date="2019" name="J. Hered.">
        <title>An Improved Genome Assembly for Drosophila navojoa, the Basal Species in the mojavensis Cluster.</title>
        <authorList>
            <person name="Vanderlinde T."/>
            <person name="Dupim E.G."/>
            <person name="Nazario-Yepiz N.O."/>
            <person name="Carvalho A.B."/>
        </authorList>
    </citation>
    <scope>NUCLEOTIDE SEQUENCE [LARGE SCALE GENOMIC DNA]</scope>
    <source>
        <strain evidence="3">Navoj_Jal97</strain>
        <tissue evidence="3">Whole organism</tissue>
    </source>
</reference>
<evidence type="ECO:0000313" key="3">
    <source>
        <dbReference type="EMBL" id="TDG45115.1"/>
    </source>
</evidence>
<protein>
    <recommendedName>
        <fullName evidence="2">DUF4777 domain-containing protein</fullName>
    </recommendedName>
</protein>
<name>A0A484BBG7_DRONA</name>
<sequence length="171" mass="19065">MPNFNGAIIMHTLQLIKTPATLREIVVTISKNIDLSQDDLMKPVKQTLDMGYRMGFLQKLNGRYFLVPMSFETLRTEMKSAGNQGSRGKPDPVEKADLKPKIEKRATGKQHPQAVKAIEIFNKNQTPNNQFASGMLGQESTTTLIPASSMQVKPGGLVQRNKPKRTQQSIK</sequence>
<feature type="region of interest" description="Disordered" evidence="1">
    <location>
        <begin position="149"/>
        <end position="171"/>
    </location>
</feature>
<comment type="caution">
    <text evidence="3">The sequence shown here is derived from an EMBL/GenBank/DDBJ whole genome shotgun (WGS) entry which is preliminary data.</text>
</comment>
<feature type="domain" description="DUF4777" evidence="2">
    <location>
        <begin position="1"/>
        <end position="66"/>
    </location>
</feature>
<feature type="compositionally biased region" description="Basic and acidic residues" evidence="1">
    <location>
        <begin position="88"/>
        <end position="106"/>
    </location>
</feature>
<dbReference type="OMA" id="MGYRMGF"/>
<dbReference type="Pfam" id="PF16007">
    <property type="entry name" value="DUF4777"/>
    <property type="match status" value="1"/>
</dbReference>
<organism evidence="3 4">
    <name type="scientific">Drosophila navojoa</name>
    <name type="common">Fruit fly</name>
    <dbReference type="NCBI Taxonomy" id="7232"/>
    <lineage>
        <taxon>Eukaryota</taxon>
        <taxon>Metazoa</taxon>
        <taxon>Ecdysozoa</taxon>
        <taxon>Arthropoda</taxon>
        <taxon>Hexapoda</taxon>
        <taxon>Insecta</taxon>
        <taxon>Pterygota</taxon>
        <taxon>Neoptera</taxon>
        <taxon>Endopterygota</taxon>
        <taxon>Diptera</taxon>
        <taxon>Brachycera</taxon>
        <taxon>Muscomorpha</taxon>
        <taxon>Ephydroidea</taxon>
        <taxon>Drosophilidae</taxon>
        <taxon>Drosophila</taxon>
    </lineage>
</organism>
<dbReference type="EMBL" id="LSRL02000085">
    <property type="protein sequence ID" value="TDG45115.1"/>
    <property type="molecule type" value="Genomic_DNA"/>
</dbReference>
<dbReference type="STRING" id="7232.A0A484BBG7"/>
<keyword evidence="4" id="KW-1185">Reference proteome</keyword>